<dbReference type="Gene3D" id="2.40.50.360">
    <property type="entry name" value="RuvB-like helicase, domain II"/>
    <property type="match status" value="1"/>
</dbReference>
<keyword evidence="8" id="KW-0804">Transcription</keyword>
<dbReference type="Pfam" id="PF17856">
    <property type="entry name" value="TIP49_C"/>
    <property type="match status" value="1"/>
</dbReference>
<comment type="catalytic activity">
    <reaction evidence="8">
        <text>ATP + H2O = ADP + phosphate + H(+)</text>
        <dbReference type="Rhea" id="RHEA:13065"/>
        <dbReference type="ChEBI" id="CHEBI:15377"/>
        <dbReference type="ChEBI" id="CHEBI:15378"/>
        <dbReference type="ChEBI" id="CHEBI:30616"/>
        <dbReference type="ChEBI" id="CHEBI:43474"/>
        <dbReference type="ChEBI" id="CHEBI:456216"/>
        <dbReference type="EC" id="3.6.4.12"/>
    </reaction>
</comment>
<evidence type="ECO:0000256" key="3">
    <source>
        <dbReference type="ARBA" id="ARBA00022741"/>
    </source>
</evidence>
<evidence type="ECO:0000256" key="5">
    <source>
        <dbReference type="ARBA" id="ARBA00022806"/>
    </source>
</evidence>
<comment type="similarity">
    <text evidence="2 8">Belongs to the RuvB family.</text>
</comment>
<dbReference type="STRING" id="36087.A0A077ZJP1"/>
<dbReference type="InterPro" id="IPR027238">
    <property type="entry name" value="RuvB-like"/>
</dbReference>
<feature type="domain" description="AAA+ ATPase" evidence="9">
    <location>
        <begin position="61"/>
        <end position="362"/>
    </location>
</feature>
<keyword evidence="4 8" id="KW-0378">Hydrolase</keyword>
<reference evidence="10" key="1">
    <citation type="submission" date="2014-01" db="EMBL/GenBank/DDBJ databases">
        <authorList>
            <person name="Aslett M."/>
        </authorList>
    </citation>
    <scope>NUCLEOTIDE SEQUENCE</scope>
</reference>
<dbReference type="CDD" id="cd00076">
    <property type="entry name" value="HFD_SF"/>
    <property type="match status" value="1"/>
</dbReference>
<dbReference type="PANTHER" id="PTHR11093">
    <property type="entry name" value="RUVB-RELATED REPTIN AND PONTIN"/>
    <property type="match status" value="1"/>
</dbReference>
<evidence type="ECO:0000256" key="2">
    <source>
        <dbReference type="ARBA" id="ARBA00007519"/>
    </source>
</evidence>
<dbReference type="AlphaFoldDB" id="A0A077ZJP1"/>
<evidence type="ECO:0000256" key="6">
    <source>
        <dbReference type="ARBA" id="ARBA00022840"/>
    </source>
</evidence>
<dbReference type="GO" id="GO:0005524">
    <property type="term" value="F:ATP binding"/>
    <property type="evidence" value="ECO:0007669"/>
    <property type="project" value="UniProtKB-KW"/>
</dbReference>
<dbReference type="InterPro" id="IPR003593">
    <property type="entry name" value="AAA+_ATPase"/>
</dbReference>
<comment type="subcellular location">
    <subcellularLocation>
        <location evidence="1">Nucleus</location>
    </subcellularLocation>
</comment>
<dbReference type="OrthoDB" id="10060499at2759"/>
<name>A0A077ZJP1_TRITR</name>
<dbReference type="Pfam" id="PF06068">
    <property type="entry name" value="TIP49"/>
    <property type="match status" value="1"/>
</dbReference>
<dbReference type="FunFam" id="1.10.8.60:FF:000010">
    <property type="entry name" value="RuvB-like helicase"/>
    <property type="match status" value="1"/>
</dbReference>
<evidence type="ECO:0000259" key="9">
    <source>
        <dbReference type="SMART" id="SM00382"/>
    </source>
</evidence>
<keyword evidence="5 8" id="KW-0347">Helicase</keyword>
<evidence type="ECO:0000313" key="10">
    <source>
        <dbReference type="EMBL" id="CDW59954.1"/>
    </source>
</evidence>
<organism evidence="10 11">
    <name type="scientific">Trichuris trichiura</name>
    <name type="common">Whipworm</name>
    <name type="synonym">Trichocephalus trichiurus</name>
    <dbReference type="NCBI Taxonomy" id="36087"/>
    <lineage>
        <taxon>Eukaryota</taxon>
        <taxon>Metazoa</taxon>
        <taxon>Ecdysozoa</taxon>
        <taxon>Nematoda</taxon>
        <taxon>Enoplea</taxon>
        <taxon>Dorylaimia</taxon>
        <taxon>Trichinellida</taxon>
        <taxon>Trichuridae</taxon>
        <taxon>Trichuris</taxon>
    </lineage>
</organism>
<keyword evidence="11" id="KW-1185">Reference proteome</keyword>
<dbReference type="InterPro" id="IPR041048">
    <property type="entry name" value="RuvB-like_C"/>
</dbReference>
<dbReference type="Gene3D" id="1.10.8.60">
    <property type="match status" value="1"/>
</dbReference>
<keyword evidence="3 8" id="KW-0547">Nucleotide-binding</keyword>
<proteinExistence type="inferred from homology"/>
<dbReference type="GO" id="GO:0016887">
    <property type="term" value="F:ATP hydrolysis activity"/>
    <property type="evidence" value="ECO:0007669"/>
    <property type="project" value="RHEA"/>
</dbReference>
<keyword evidence="7 8" id="KW-0539">Nucleus</keyword>
<dbReference type="Gene3D" id="3.40.50.300">
    <property type="entry name" value="P-loop containing nucleotide triphosphate hydrolases"/>
    <property type="match status" value="1"/>
</dbReference>
<dbReference type="SUPFAM" id="SSF52540">
    <property type="entry name" value="P-loop containing nucleoside triphosphate hydrolases"/>
    <property type="match status" value="1"/>
</dbReference>
<gene>
    <name evidence="10" type="ORF">TTRE_0000830101</name>
</gene>
<dbReference type="InterPro" id="IPR042487">
    <property type="entry name" value="RuvBL1/2_DNA/RNA_bd_dom"/>
</dbReference>
<dbReference type="InterPro" id="IPR010339">
    <property type="entry name" value="TIP49_P-loop"/>
</dbReference>
<dbReference type="GO" id="GO:0010628">
    <property type="term" value="P:positive regulation of gene expression"/>
    <property type="evidence" value="ECO:0007669"/>
    <property type="project" value="UniProtKB-ARBA"/>
</dbReference>
<accession>A0A077ZJP1</accession>
<evidence type="ECO:0000256" key="7">
    <source>
        <dbReference type="ARBA" id="ARBA00023242"/>
    </source>
</evidence>
<reference evidence="10" key="2">
    <citation type="submission" date="2014-03" db="EMBL/GenBank/DDBJ databases">
        <title>The whipworm genome and dual-species transcriptomics of an intimate host-pathogen interaction.</title>
        <authorList>
            <person name="Foth B.J."/>
            <person name="Tsai I.J."/>
            <person name="Reid A.J."/>
            <person name="Bancroft A.J."/>
            <person name="Nichol S."/>
            <person name="Tracey A."/>
            <person name="Holroyd N."/>
            <person name="Cotton J.A."/>
            <person name="Stanley E.J."/>
            <person name="Zarowiecki M."/>
            <person name="Liu J.Z."/>
            <person name="Huckvale T."/>
            <person name="Cooper P.J."/>
            <person name="Grencis R.K."/>
            <person name="Berriman M."/>
        </authorList>
    </citation>
    <scope>NUCLEOTIDE SEQUENCE [LARGE SCALE GENOMIC DNA]</scope>
</reference>
<protein>
    <recommendedName>
        <fullName evidence="8">RuvB-like helicase</fullName>
        <ecNumber evidence="8">3.6.4.12</ecNumber>
    </recommendedName>
</protein>
<evidence type="ECO:0000313" key="11">
    <source>
        <dbReference type="Proteomes" id="UP000030665"/>
    </source>
</evidence>
<dbReference type="SMART" id="SM00382">
    <property type="entry name" value="AAA"/>
    <property type="match status" value="1"/>
</dbReference>
<sequence length="446" mass="49116">MNSDVVASTQWQRISAHSHVKDLGLDENRMAKPLGGGFVGQTEARSAAGVIVDLVKQKRMAGRAVLLAGPPATGKTAIALAISQELGTKVPFAPMVGSDVYSVELKKTAVLMENFRRAIGLRVREIKEVFEGEVTEITPHECENDSGLTKIIAHVVVGLRTTKGSKQLKLDASLYNSIIEQKIEVGDVIYMETNSGKIKRLGRSDVYATKYDLEIETYVPLPKGEVRKKKEIVQDVTLYDIDAANAKPEGGTDVLSLISGLMRPRRTEVTDKLREEVNISVNKLIESGTAELVPGILFIDEAHMLDIECFTYLHRALESRISPIVILATNRGICEIRGTDMVGPHGITRDLLERLLIVRTMLYTVPEMRKIIEIRAQAERVSLHKEALDTLAHIGYQASLRYALQLLTPSRILAEAAGRTEVMPEDVVSTQQLFLDSKSSIAVAEP</sequence>
<evidence type="ECO:0000256" key="1">
    <source>
        <dbReference type="ARBA" id="ARBA00004123"/>
    </source>
</evidence>
<dbReference type="FunFam" id="2.40.50.360:FF:000001">
    <property type="entry name" value="RuvB-like helicase"/>
    <property type="match status" value="1"/>
</dbReference>
<dbReference type="EC" id="3.6.4.12" evidence="8"/>
<dbReference type="Proteomes" id="UP000030665">
    <property type="component" value="Unassembled WGS sequence"/>
</dbReference>
<keyword evidence="6 8" id="KW-0067">ATP-binding</keyword>
<evidence type="ECO:0000256" key="4">
    <source>
        <dbReference type="ARBA" id="ARBA00022801"/>
    </source>
</evidence>
<dbReference type="GO" id="GO:0003678">
    <property type="term" value="F:DNA helicase activity"/>
    <property type="evidence" value="ECO:0007669"/>
    <property type="project" value="UniProtKB-EC"/>
</dbReference>
<dbReference type="GO" id="GO:0005634">
    <property type="term" value="C:nucleus"/>
    <property type="evidence" value="ECO:0007669"/>
    <property type="project" value="UniProtKB-SubCell"/>
</dbReference>
<keyword evidence="8" id="KW-0805">Transcription regulation</keyword>
<dbReference type="InterPro" id="IPR027417">
    <property type="entry name" value="P-loop_NTPase"/>
</dbReference>
<dbReference type="EMBL" id="HG806797">
    <property type="protein sequence ID" value="CDW59954.1"/>
    <property type="molecule type" value="Genomic_DNA"/>
</dbReference>
<evidence type="ECO:0000256" key="8">
    <source>
        <dbReference type="RuleBase" id="RU363048"/>
    </source>
</evidence>